<evidence type="ECO:0000313" key="3">
    <source>
        <dbReference type="Proteomes" id="UP000030745"/>
    </source>
</evidence>
<dbReference type="RefSeq" id="XP_012194345.1">
    <property type="nucleotide sequence ID" value="XM_012338955.1"/>
</dbReference>
<reference evidence="2 3" key="1">
    <citation type="journal article" date="2013" name="PLoS Genet.">
        <title>Distinctive expansion of potential virulence genes in the genome of the oomycete fish pathogen Saprolegnia parasitica.</title>
        <authorList>
            <person name="Jiang R.H."/>
            <person name="de Bruijn I."/>
            <person name="Haas B.J."/>
            <person name="Belmonte R."/>
            <person name="Lobach L."/>
            <person name="Christie J."/>
            <person name="van den Ackerveken G."/>
            <person name="Bottin A."/>
            <person name="Bulone V."/>
            <person name="Diaz-Moreno S.M."/>
            <person name="Dumas B."/>
            <person name="Fan L."/>
            <person name="Gaulin E."/>
            <person name="Govers F."/>
            <person name="Grenville-Briggs L.J."/>
            <person name="Horner N.R."/>
            <person name="Levin J.Z."/>
            <person name="Mammella M."/>
            <person name="Meijer H.J."/>
            <person name="Morris P."/>
            <person name="Nusbaum C."/>
            <person name="Oome S."/>
            <person name="Phillips A.J."/>
            <person name="van Rooyen D."/>
            <person name="Rzeszutek E."/>
            <person name="Saraiva M."/>
            <person name="Secombes C.J."/>
            <person name="Seidl M.F."/>
            <person name="Snel B."/>
            <person name="Stassen J.H."/>
            <person name="Sykes S."/>
            <person name="Tripathy S."/>
            <person name="van den Berg H."/>
            <person name="Vega-Arreguin J.C."/>
            <person name="Wawra S."/>
            <person name="Young S.K."/>
            <person name="Zeng Q."/>
            <person name="Dieguez-Uribeondo J."/>
            <person name="Russ C."/>
            <person name="Tyler B.M."/>
            <person name="van West P."/>
        </authorList>
    </citation>
    <scope>NUCLEOTIDE SEQUENCE [LARGE SCALE GENOMIC DNA]</scope>
    <source>
        <strain evidence="2 3">CBS 223.65</strain>
    </source>
</reference>
<accession>A0A067D6R7</accession>
<sequence>MAKLLTRWQTPKKRSPKQLEEDLLRERLEQLRMEHLNILSPPDEKAKKGRFKLFAKDEPEPMLERRRSTSVTAPAFIKNAFRSSSVGNNPDDSSHLEGHDDEATLDMLHADRRRSASLSSSFLKNPFRSNSIPSSLPSTADEDDDLSAFPIEQSTADEDPTMERRRGLSTSFLKNPFRSSSPEDTDDNSSTSSHPSTITSTLKKVSRSFSRAMSKNLDVVIPGGRYVGESVHTAAGAGVVTEVKPDGSAIVRLCNTDIVNCSCVIVEADGEIEPLSALPGDFVFTHVGPGTVLSYDPKLREFQVDIAEETHTIAPSDIIASSEANADDDDVDASPTDAPGKPKSTTNVALEFALRASKYLKPSTTTTRFKYAVGQTVLTTFGDGTIVEIRPCDHTYVVQFAALSIGYVQEDAVKALLKAKTGDAVSTRFGTGVVASVVDENVFIVRVDHEDMYVHATDLQLAKTKTSPWSLRKKAPAS</sequence>
<dbReference type="Proteomes" id="UP000030745">
    <property type="component" value="Unassembled WGS sequence"/>
</dbReference>
<dbReference type="AlphaFoldDB" id="A0A067D6R7"/>
<evidence type="ECO:0000313" key="2">
    <source>
        <dbReference type="EMBL" id="KDO34672.1"/>
    </source>
</evidence>
<name>A0A067D6R7_SAPPC</name>
<protein>
    <submittedName>
        <fullName evidence="2">Uncharacterized protein</fullName>
    </submittedName>
</protein>
<dbReference type="GeneID" id="24123366"/>
<feature type="region of interest" description="Disordered" evidence="1">
    <location>
        <begin position="1"/>
        <end position="20"/>
    </location>
</feature>
<dbReference type="VEuPathDB" id="FungiDB:SPRG_00735"/>
<feature type="region of interest" description="Disordered" evidence="1">
    <location>
        <begin position="123"/>
        <end position="145"/>
    </location>
</feature>
<feature type="compositionally biased region" description="Low complexity" evidence="1">
    <location>
        <begin position="188"/>
        <end position="200"/>
    </location>
</feature>
<feature type="region of interest" description="Disordered" evidence="1">
    <location>
        <begin position="324"/>
        <end position="344"/>
    </location>
</feature>
<evidence type="ECO:0000256" key="1">
    <source>
        <dbReference type="SAM" id="MobiDB-lite"/>
    </source>
</evidence>
<dbReference type="KEGG" id="spar:SPRG_00735"/>
<feature type="compositionally biased region" description="Polar residues" evidence="1">
    <location>
        <begin position="127"/>
        <end position="138"/>
    </location>
</feature>
<feature type="region of interest" description="Disordered" evidence="1">
    <location>
        <begin position="170"/>
        <end position="200"/>
    </location>
</feature>
<dbReference type="OrthoDB" id="72396at2759"/>
<dbReference type="STRING" id="695850.A0A067D6R7"/>
<dbReference type="EMBL" id="KK583190">
    <property type="protein sequence ID" value="KDO34672.1"/>
    <property type="molecule type" value="Genomic_DNA"/>
</dbReference>
<organism evidence="2 3">
    <name type="scientific">Saprolegnia parasitica (strain CBS 223.65)</name>
    <dbReference type="NCBI Taxonomy" id="695850"/>
    <lineage>
        <taxon>Eukaryota</taxon>
        <taxon>Sar</taxon>
        <taxon>Stramenopiles</taxon>
        <taxon>Oomycota</taxon>
        <taxon>Saprolegniomycetes</taxon>
        <taxon>Saprolegniales</taxon>
        <taxon>Saprolegniaceae</taxon>
        <taxon>Saprolegnia</taxon>
    </lineage>
</organism>
<keyword evidence="3" id="KW-1185">Reference proteome</keyword>
<gene>
    <name evidence="2" type="ORF">SPRG_00735</name>
</gene>
<dbReference type="OMA" id="MIDFYPK"/>
<proteinExistence type="predicted"/>